<dbReference type="PANTHER" id="PTHR42961:SF2">
    <property type="entry name" value="IRON-SULFUR PROTEIN NUBPL"/>
    <property type="match status" value="1"/>
</dbReference>
<comment type="subunit">
    <text evidence="8">Homodimer.</text>
</comment>
<dbReference type="InterPro" id="IPR027417">
    <property type="entry name" value="P-loop_NTPase"/>
</dbReference>
<dbReference type="KEGG" id="salo:EF888_00925"/>
<feature type="binding site" evidence="8">
    <location>
        <begin position="127"/>
        <end position="134"/>
    </location>
    <ligand>
        <name>ATP</name>
        <dbReference type="ChEBI" id="CHEBI:30616"/>
    </ligand>
</feature>
<dbReference type="InterPro" id="IPR002744">
    <property type="entry name" value="MIP18-like"/>
</dbReference>
<reference evidence="10 11" key="1">
    <citation type="submission" date="2018-05" db="EMBL/GenBank/DDBJ databases">
        <title>Genomic Encyclopedia of Type Strains, Phase IV (KMG-IV): sequencing the most valuable type-strain genomes for metagenomic binning, comparative biology and taxonomic classification.</title>
        <authorList>
            <person name="Goeker M."/>
        </authorList>
    </citation>
    <scope>NUCLEOTIDE SEQUENCE [LARGE SCALE GENOMIC DNA]</scope>
    <source>
        <strain evidence="10 11">DSM 103371</strain>
    </source>
</reference>
<evidence type="ECO:0000256" key="3">
    <source>
        <dbReference type="ARBA" id="ARBA00022723"/>
    </source>
</evidence>
<sequence>MADIEAVRAALSRIVDPARGEDILSAGMVKGLAVRDGAVSFVLEVDPARASGMEPLRKAAEAAAASVEGVTGVSAILTAHAPQGTARQAPKMAVPDLGLKDFTPKPKAPEGPQPLPGVRHVVAIASGKGGVGKSTVSSNLAVALAARGLRVGLLDADVYGPSQPRMLGITGRPSAPSPGVILPLRNHGVAVMSLGFMVEEGEALVWRGPMLMGALQQMLAQVQWGTLDVLLIDLPPGTGDVQMTLCQKTEVAGAVIVSTPQDIALIDARKGIDMFNRMGTPILGLVENMASFVCDGCGKAHHPFGHGGARKEAEKLRVPFLGEIPLHLGIRVAGDAGAPIVAQKPESEEAKAFWSIADGLVATLAARG</sequence>
<keyword evidence="4 8" id="KW-0547">Nucleotide-binding</keyword>
<evidence type="ECO:0000256" key="2">
    <source>
        <dbReference type="ARBA" id="ARBA00008205"/>
    </source>
</evidence>
<comment type="similarity">
    <text evidence="8">Belongs to the Mrp/NBP35 ATP-binding proteins family.</text>
</comment>
<dbReference type="InterPro" id="IPR019591">
    <property type="entry name" value="Mrp/NBP35_ATP-bd"/>
</dbReference>
<dbReference type="SUPFAM" id="SSF52540">
    <property type="entry name" value="P-loop containing nucleoside triphosphate hydrolases"/>
    <property type="match status" value="1"/>
</dbReference>
<keyword evidence="8" id="KW-0378">Hydrolase</keyword>
<dbReference type="PANTHER" id="PTHR42961">
    <property type="entry name" value="IRON-SULFUR PROTEIN NUBPL"/>
    <property type="match status" value="1"/>
</dbReference>
<dbReference type="InterPro" id="IPR034904">
    <property type="entry name" value="FSCA_dom_sf"/>
</dbReference>
<dbReference type="GO" id="GO:0046872">
    <property type="term" value="F:metal ion binding"/>
    <property type="evidence" value="ECO:0007669"/>
    <property type="project" value="UniProtKB-KW"/>
</dbReference>
<dbReference type="GO" id="GO:0005524">
    <property type="term" value="F:ATP binding"/>
    <property type="evidence" value="ECO:0007669"/>
    <property type="project" value="UniProtKB-UniRule"/>
</dbReference>
<dbReference type="RefSeq" id="WP_109760588.1">
    <property type="nucleotide sequence ID" value="NZ_CP034588.1"/>
</dbReference>
<dbReference type="AlphaFoldDB" id="A0A316G2A2"/>
<evidence type="ECO:0000256" key="6">
    <source>
        <dbReference type="ARBA" id="ARBA00023004"/>
    </source>
</evidence>
<dbReference type="Pfam" id="PF01883">
    <property type="entry name" value="FeS_assembly_P"/>
    <property type="match status" value="1"/>
</dbReference>
<comment type="similarity">
    <text evidence="1">In the N-terminal section; belongs to the MIP18 family.</text>
</comment>
<evidence type="ECO:0000313" key="11">
    <source>
        <dbReference type="Proteomes" id="UP000245390"/>
    </source>
</evidence>
<dbReference type="OrthoDB" id="9809679at2"/>
<dbReference type="GO" id="GO:0051539">
    <property type="term" value="F:4 iron, 4 sulfur cluster binding"/>
    <property type="evidence" value="ECO:0007669"/>
    <property type="project" value="TreeGrafter"/>
</dbReference>
<dbReference type="InterPro" id="IPR044304">
    <property type="entry name" value="NUBPL-like"/>
</dbReference>
<dbReference type="CDD" id="cd02037">
    <property type="entry name" value="Mrp_NBP35"/>
    <property type="match status" value="1"/>
</dbReference>
<dbReference type="SUPFAM" id="SSF117916">
    <property type="entry name" value="Fe-S cluster assembly (FSCA) domain-like"/>
    <property type="match status" value="1"/>
</dbReference>
<keyword evidence="6 8" id="KW-0408">Iron</keyword>
<keyword evidence="3 8" id="KW-0479">Metal-binding</keyword>
<dbReference type="GO" id="GO:0016887">
    <property type="term" value="F:ATP hydrolysis activity"/>
    <property type="evidence" value="ECO:0007669"/>
    <property type="project" value="UniProtKB-UniRule"/>
</dbReference>
<dbReference type="HAMAP" id="MF_02040">
    <property type="entry name" value="Mrp_NBP35"/>
    <property type="match status" value="1"/>
</dbReference>
<protein>
    <recommendedName>
        <fullName evidence="8">Iron-sulfur cluster carrier protein</fullName>
    </recommendedName>
</protein>
<keyword evidence="5 8" id="KW-0067">ATP-binding</keyword>
<dbReference type="GO" id="GO:0140663">
    <property type="term" value="F:ATP-dependent FeS chaperone activity"/>
    <property type="evidence" value="ECO:0007669"/>
    <property type="project" value="InterPro"/>
</dbReference>
<dbReference type="EMBL" id="QGGV01000010">
    <property type="protein sequence ID" value="PWK54802.1"/>
    <property type="molecule type" value="Genomic_DNA"/>
</dbReference>
<dbReference type="PROSITE" id="PS01215">
    <property type="entry name" value="MRP"/>
    <property type="match status" value="1"/>
</dbReference>
<dbReference type="Gene3D" id="3.40.50.300">
    <property type="entry name" value="P-loop containing nucleotide triphosphate hydrolases"/>
    <property type="match status" value="1"/>
</dbReference>
<keyword evidence="11" id="KW-1185">Reference proteome</keyword>
<evidence type="ECO:0000256" key="7">
    <source>
        <dbReference type="ARBA" id="ARBA00023014"/>
    </source>
</evidence>
<dbReference type="GO" id="GO:0016226">
    <property type="term" value="P:iron-sulfur cluster assembly"/>
    <property type="evidence" value="ECO:0007669"/>
    <property type="project" value="InterPro"/>
</dbReference>
<gene>
    <name evidence="10" type="ORF">C8D95_11094</name>
</gene>
<comment type="function">
    <text evidence="8">Binds and transfers iron-sulfur (Fe-S) clusters to target apoproteins. Can hydrolyze ATP.</text>
</comment>
<dbReference type="InterPro" id="IPR000808">
    <property type="entry name" value="Mrp-like_CS"/>
</dbReference>
<comment type="caution">
    <text evidence="10">The sequence shown here is derived from an EMBL/GenBank/DDBJ whole genome shotgun (WGS) entry which is preliminary data.</text>
</comment>
<organism evidence="10 11">
    <name type="scientific">Silicimonas algicola</name>
    <dbReference type="NCBI Taxonomy" id="1826607"/>
    <lineage>
        <taxon>Bacteria</taxon>
        <taxon>Pseudomonadati</taxon>
        <taxon>Pseudomonadota</taxon>
        <taxon>Alphaproteobacteria</taxon>
        <taxon>Rhodobacterales</taxon>
        <taxon>Paracoccaceae</taxon>
    </lineage>
</organism>
<evidence type="ECO:0000259" key="9">
    <source>
        <dbReference type="Pfam" id="PF01883"/>
    </source>
</evidence>
<proteinExistence type="inferred from homology"/>
<evidence type="ECO:0000256" key="1">
    <source>
        <dbReference type="ARBA" id="ARBA00007352"/>
    </source>
</evidence>
<feature type="domain" description="MIP18 family-like" evidence="9">
    <location>
        <begin position="5"/>
        <end position="74"/>
    </location>
</feature>
<evidence type="ECO:0000256" key="4">
    <source>
        <dbReference type="ARBA" id="ARBA00022741"/>
    </source>
</evidence>
<evidence type="ECO:0000256" key="8">
    <source>
        <dbReference type="HAMAP-Rule" id="MF_02040"/>
    </source>
</evidence>
<dbReference type="FunFam" id="3.40.50.300:FF:001119">
    <property type="entry name" value="Iron-sulfur cluster carrier protein"/>
    <property type="match status" value="1"/>
</dbReference>
<name>A0A316G2A2_9RHOB</name>
<keyword evidence="7 8" id="KW-0411">Iron-sulfur</keyword>
<dbReference type="Proteomes" id="UP000245390">
    <property type="component" value="Unassembled WGS sequence"/>
</dbReference>
<dbReference type="Pfam" id="PF10609">
    <property type="entry name" value="ParA"/>
    <property type="match status" value="1"/>
</dbReference>
<dbReference type="InterPro" id="IPR033756">
    <property type="entry name" value="YlxH/NBP35"/>
</dbReference>
<dbReference type="Gene3D" id="3.30.300.130">
    <property type="entry name" value="Fe-S cluster assembly (FSCA)"/>
    <property type="match status" value="1"/>
</dbReference>
<evidence type="ECO:0000256" key="5">
    <source>
        <dbReference type="ARBA" id="ARBA00022840"/>
    </source>
</evidence>
<comment type="similarity">
    <text evidence="2">In the C-terminal section; belongs to the Mrp/NBP35 ATP-binding proteins family.</text>
</comment>
<evidence type="ECO:0000313" key="10">
    <source>
        <dbReference type="EMBL" id="PWK54802.1"/>
    </source>
</evidence>
<accession>A0A316G2A2</accession>